<dbReference type="Pfam" id="PF00698">
    <property type="entry name" value="Acyl_transf_1"/>
    <property type="match status" value="1"/>
</dbReference>
<evidence type="ECO:0000313" key="5">
    <source>
        <dbReference type="Proteomes" id="UP000430634"/>
    </source>
</evidence>
<keyword evidence="4" id="KW-0012">Acyltransferase</keyword>
<dbReference type="SUPFAM" id="SSF52151">
    <property type="entry name" value="FabD/lysophospholipase-like"/>
    <property type="match status" value="1"/>
</dbReference>
<dbReference type="InterPro" id="IPR001227">
    <property type="entry name" value="Ac_transferase_dom_sf"/>
</dbReference>
<dbReference type="GO" id="GO:0005886">
    <property type="term" value="C:plasma membrane"/>
    <property type="evidence" value="ECO:0007669"/>
    <property type="project" value="TreeGrafter"/>
</dbReference>
<dbReference type="Proteomes" id="UP000430634">
    <property type="component" value="Unassembled WGS sequence"/>
</dbReference>
<accession>A0A6I3T545</accession>
<dbReference type="GO" id="GO:0006633">
    <property type="term" value="P:fatty acid biosynthetic process"/>
    <property type="evidence" value="ECO:0007669"/>
    <property type="project" value="TreeGrafter"/>
</dbReference>
<reference evidence="4 5" key="1">
    <citation type="submission" date="2019-11" db="EMBL/GenBank/DDBJ databases">
        <title>Type strains purchased from KCTC, JCM and DSMZ.</title>
        <authorList>
            <person name="Lu H."/>
        </authorList>
    </citation>
    <scope>NUCLEOTIDE SEQUENCE [LARGE SCALE GENOMIC DNA]</scope>
    <source>
        <strain evidence="4 5">KCTC 52429</strain>
    </source>
</reference>
<protein>
    <submittedName>
        <fullName evidence="4">Acyltransferase domain-containing protein</fullName>
    </submittedName>
</protein>
<gene>
    <name evidence="4" type="ORF">GM672_27995</name>
</gene>
<evidence type="ECO:0000256" key="1">
    <source>
        <dbReference type="ARBA" id="ARBA00022450"/>
    </source>
</evidence>
<proteinExistence type="predicted"/>
<dbReference type="GO" id="GO:0005737">
    <property type="term" value="C:cytoplasm"/>
    <property type="evidence" value="ECO:0007669"/>
    <property type="project" value="TreeGrafter"/>
</dbReference>
<dbReference type="OrthoDB" id="6297021at2"/>
<dbReference type="AlphaFoldDB" id="A0A6I3T545"/>
<name>A0A6I3T545_9BURK</name>
<evidence type="ECO:0000256" key="2">
    <source>
        <dbReference type="ARBA" id="ARBA00022553"/>
    </source>
</evidence>
<dbReference type="GO" id="GO:0071770">
    <property type="term" value="P:DIM/DIP cell wall layer assembly"/>
    <property type="evidence" value="ECO:0007669"/>
    <property type="project" value="TreeGrafter"/>
</dbReference>
<dbReference type="GO" id="GO:0004312">
    <property type="term" value="F:fatty acid synthase activity"/>
    <property type="evidence" value="ECO:0007669"/>
    <property type="project" value="TreeGrafter"/>
</dbReference>
<dbReference type="InterPro" id="IPR050091">
    <property type="entry name" value="PKS_NRPS_Biosynth_Enz"/>
</dbReference>
<dbReference type="EMBL" id="WNKZ01000290">
    <property type="protein sequence ID" value="MTV56549.1"/>
    <property type="molecule type" value="Genomic_DNA"/>
</dbReference>
<dbReference type="RefSeq" id="WP_155473717.1">
    <property type="nucleotide sequence ID" value="NZ_WNKZ01000290.1"/>
</dbReference>
<dbReference type="PANTHER" id="PTHR43775:SF37">
    <property type="entry name" value="SI:DKEY-61P9.11"/>
    <property type="match status" value="1"/>
</dbReference>
<dbReference type="SUPFAM" id="SSF55048">
    <property type="entry name" value="Probable ACP-binding domain of malonyl-CoA ACP transacylase"/>
    <property type="match status" value="1"/>
</dbReference>
<evidence type="ECO:0000259" key="3">
    <source>
        <dbReference type="Pfam" id="PF00698"/>
    </source>
</evidence>
<dbReference type="InterPro" id="IPR014043">
    <property type="entry name" value="Acyl_transferase_dom"/>
</dbReference>
<comment type="caution">
    <text evidence="4">The sequence shown here is derived from an EMBL/GenBank/DDBJ whole genome shotgun (WGS) entry which is preliminary data.</text>
</comment>
<keyword evidence="2" id="KW-0597">Phosphoprotein</keyword>
<evidence type="ECO:0000313" key="4">
    <source>
        <dbReference type="EMBL" id="MTV56549.1"/>
    </source>
</evidence>
<dbReference type="PANTHER" id="PTHR43775">
    <property type="entry name" value="FATTY ACID SYNTHASE"/>
    <property type="match status" value="1"/>
</dbReference>
<feature type="domain" description="Malonyl-CoA:ACP transacylase (MAT)" evidence="3">
    <location>
        <begin position="1"/>
        <end position="103"/>
    </location>
</feature>
<dbReference type="Gene3D" id="3.40.366.10">
    <property type="entry name" value="Malonyl-Coenzyme A Acyl Carrier Protein, domain 2"/>
    <property type="match status" value="1"/>
</dbReference>
<feature type="non-terminal residue" evidence="4">
    <location>
        <position position="1"/>
    </location>
</feature>
<dbReference type="InterPro" id="IPR016036">
    <property type="entry name" value="Malonyl_transacylase_ACP-bd"/>
</dbReference>
<dbReference type="InterPro" id="IPR016035">
    <property type="entry name" value="Acyl_Trfase/lysoPLipase"/>
</dbReference>
<keyword evidence="4" id="KW-0808">Transferase</keyword>
<keyword evidence="1" id="KW-0596">Phosphopantetheine</keyword>
<organism evidence="4 5">
    <name type="scientific">Pseudoduganella buxea</name>
    <dbReference type="NCBI Taxonomy" id="1949069"/>
    <lineage>
        <taxon>Bacteria</taxon>
        <taxon>Pseudomonadati</taxon>
        <taxon>Pseudomonadota</taxon>
        <taxon>Betaproteobacteria</taxon>
        <taxon>Burkholderiales</taxon>
        <taxon>Oxalobacteraceae</taxon>
        <taxon>Telluria group</taxon>
        <taxon>Pseudoduganella</taxon>
    </lineage>
</organism>
<feature type="non-terminal residue" evidence="4">
    <location>
        <position position="104"/>
    </location>
</feature>
<sequence>EYVAAHVAGVFSLEDAFGLLLLRSELMGALPAGGAMLALQGPTPRLAALCGQLPAGLEVAAFNSPEALVVAGPQDAIEALARQCDGDGIVPRQLPVSHAFHSAA</sequence>